<protein>
    <submittedName>
        <fullName evidence="2">Uncharacterized protein</fullName>
    </submittedName>
</protein>
<comment type="caution">
    <text evidence="2">The sequence shown here is derived from an EMBL/GenBank/DDBJ whole genome shotgun (WGS) entry which is preliminary data.</text>
</comment>
<keyword evidence="3" id="KW-1185">Reference proteome</keyword>
<keyword evidence="1" id="KW-0472">Membrane</keyword>
<feature type="transmembrane region" description="Helical" evidence="1">
    <location>
        <begin position="79"/>
        <end position="99"/>
    </location>
</feature>
<name>A0ABS4UGJ0_9ACTN</name>
<accession>A0ABS4UGJ0</accession>
<keyword evidence="1" id="KW-0812">Transmembrane</keyword>
<evidence type="ECO:0000313" key="2">
    <source>
        <dbReference type="EMBL" id="MBP2350681.1"/>
    </source>
</evidence>
<dbReference type="EMBL" id="JAGINT010000001">
    <property type="protein sequence ID" value="MBP2350681.1"/>
    <property type="molecule type" value="Genomic_DNA"/>
</dbReference>
<evidence type="ECO:0000313" key="3">
    <source>
        <dbReference type="Proteomes" id="UP000755585"/>
    </source>
</evidence>
<evidence type="ECO:0000256" key="1">
    <source>
        <dbReference type="SAM" id="Phobius"/>
    </source>
</evidence>
<sequence length="128" mass="13988">MTTQLAPRSRLLPIRVLEVHPPAVPALAARVLEVHSPAVRLLAARVLEVHSPAVRLLVGWLLEVHPHAAPVLPTRELEVRLSAVLVGWGLGLVGLLWCWGWGLSRRGLRGGCLLCWWLRTTGTGGLML</sequence>
<organism evidence="2 3">
    <name type="scientific">Kribbella aluminosa</name>
    <dbReference type="NCBI Taxonomy" id="416017"/>
    <lineage>
        <taxon>Bacteria</taxon>
        <taxon>Bacillati</taxon>
        <taxon>Actinomycetota</taxon>
        <taxon>Actinomycetes</taxon>
        <taxon>Propionibacteriales</taxon>
        <taxon>Kribbellaceae</taxon>
        <taxon>Kribbella</taxon>
    </lineage>
</organism>
<gene>
    <name evidence="2" type="ORF">JOF29_001764</name>
</gene>
<dbReference type="Proteomes" id="UP000755585">
    <property type="component" value="Unassembled WGS sequence"/>
</dbReference>
<reference evidence="2 3" key="1">
    <citation type="submission" date="2021-03" db="EMBL/GenBank/DDBJ databases">
        <title>Sequencing the genomes of 1000 actinobacteria strains.</title>
        <authorList>
            <person name="Klenk H.-P."/>
        </authorList>
    </citation>
    <scope>NUCLEOTIDE SEQUENCE [LARGE SCALE GENOMIC DNA]</scope>
    <source>
        <strain evidence="2 3">DSM 18824</strain>
    </source>
</reference>
<proteinExistence type="predicted"/>
<keyword evidence="1" id="KW-1133">Transmembrane helix</keyword>